<organism evidence="1 2">
    <name type="scientific">Brevibacillus laterosporus LMG 15441</name>
    <dbReference type="NCBI Taxonomy" id="1042163"/>
    <lineage>
        <taxon>Bacteria</taxon>
        <taxon>Bacillati</taxon>
        <taxon>Bacillota</taxon>
        <taxon>Bacilli</taxon>
        <taxon>Bacillales</taxon>
        <taxon>Paenibacillaceae</taxon>
        <taxon>Brevibacillus</taxon>
    </lineage>
</organism>
<gene>
    <name evidence="1" type="ORF">BRLA_c013950</name>
</gene>
<sequence length="37" mass="4174">MLTLTLFLYGMGILLKLESIHAKIIFDCLGYGSDRQV</sequence>
<dbReference type="KEGG" id="blr:BRLA_c013950"/>
<evidence type="ECO:0000313" key="1">
    <source>
        <dbReference type="EMBL" id="AIG25734.1"/>
    </source>
</evidence>
<dbReference type="HOGENOM" id="CLU_3341019_0_0_9"/>
<evidence type="ECO:0000313" key="2">
    <source>
        <dbReference type="Proteomes" id="UP000005850"/>
    </source>
</evidence>
<protein>
    <submittedName>
        <fullName evidence="1">Uncharacterized protein</fullName>
    </submittedName>
</protein>
<dbReference type="STRING" id="1042163.BRLA_c013950"/>
<keyword evidence="2" id="KW-1185">Reference proteome</keyword>
<dbReference type="Proteomes" id="UP000005850">
    <property type="component" value="Chromosome"/>
</dbReference>
<dbReference type="AlphaFoldDB" id="A0A075R1K1"/>
<proteinExistence type="predicted"/>
<dbReference type="EMBL" id="CP007806">
    <property type="protein sequence ID" value="AIG25734.1"/>
    <property type="molecule type" value="Genomic_DNA"/>
</dbReference>
<accession>A0A075R1K1</accession>
<name>A0A075R1K1_BRELA</name>
<reference evidence="1 2" key="1">
    <citation type="journal article" date="2011" name="J. Bacteriol.">
        <title>Genome sequence of Brevibacillus laterosporus LMG 15441, a pathogen of invertebrates.</title>
        <authorList>
            <person name="Djukic M."/>
            <person name="Poehlein A."/>
            <person name="Thurmer A."/>
            <person name="Daniel R."/>
        </authorList>
    </citation>
    <scope>NUCLEOTIDE SEQUENCE [LARGE SCALE GENOMIC DNA]</scope>
    <source>
        <strain evidence="1 2">LMG 15441</strain>
    </source>
</reference>